<gene>
    <name evidence="5" type="ORF">ATK78_4184</name>
</gene>
<keyword evidence="4" id="KW-0456">Lyase</keyword>
<dbReference type="Gene3D" id="3.30.1360.20">
    <property type="entry name" value="Transcriptional coactivator/pterin dehydratase"/>
    <property type="match status" value="1"/>
</dbReference>
<comment type="similarity">
    <text evidence="2">Belongs to the pterin-4-alpha-carbinolamine dehydratase family.</text>
</comment>
<dbReference type="InterPro" id="IPR001533">
    <property type="entry name" value="Pterin_deHydtase"/>
</dbReference>
<proteinExistence type="inferred from homology"/>
<evidence type="ECO:0000256" key="1">
    <source>
        <dbReference type="ARBA" id="ARBA00001554"/>
    </source>
</evidence>
<sequence length="89" mass="10534">MESVIQIQWQEVENKLYKAIIFKDFQEAFAFMVKVAFLAEKNNHHPKWTNEWNKVEMWLSTHDAGDIVTEKDRVLAKQIDELLGLTDIK</sequence>
<dbReference type="PANTHER" id="PTHR12599">
    <property type="entry name" value="PTERIN-4-ALPHA-CARBINOLAMINE DEHYDRATASE"/>
    <property type="match status" value="1"/>
</dbReference>
<dbReference type="Proteomes" id="UP000295620">
    <property type="component" value="Unassembled WGS sequence"/>
</dbReference>
<evidence type="ECO:0000256" key="2">
    <source>
        <dbReference type="ARBA" id="ARBA00006472"/>
    </source>
</evidence>
<dbReference type="EC" id="4.2.1.96" evidence="3"/>
<organism evidence="5 6">
    <name type="scientific">Pedobacter metabolipauper</name>
    <dbReference type="NCBI Taxonomy" id="425513"/>
    <lineage>
        <taxon>Bacteria</taxon>
        <taxon>Pseudomonadati</taxon>
        <taxon>Bacteroidota</taxon>
        <taxon>Sphingobacteriia</taxon>
        <taxon>Sphingobacteriales</taxon>
        <taxon>Sphingobacteriaceae</taxon>
        <taxon>Pedobacter</taxon>
    </lineage>
</organism>
<evidence type="ECO:0000256" key="3">
    <source>
        <dbReference type="ARBA" id="ARBA00013252"/>
    </source>
</evidence>
<dbReference type="Pfam" id="PF01329">
    <property type="entry name" value="Pterin_4a"/>
    <property type="match status" value="1"/>
</dbReference>
<dbReference type="EMBL" id="SNYC01000007">
    <property type="protein sequence ID" value="TDQ07167.1"/>
    <property type="molecule type" value="Genomic_DNA"/>
</dbReference>
<dbReference type="SUPFAM" id="SSF55248">
    <property type="entry name" value="PCD-like"/>
    <property type="match status" value="1"/>
</dbReference>
<dbReference type="AlphaFoldDB" id="A0A4R6SS09"/>
<comment type="catalytic activity">
    <reaction evidence="1">
        <text>(4aS,6R)-4a-hydroxy-L-erythro-5,6,7,8-tetrahydrobiopterin = (6R)-L-erythro-6,7-dihydrobiopterin + H2O</text>
        <dbReference type="Rhea" id="RHEA:11920"/>
        <dbReference type="ChEBI" id="CHEBI:15377"/>
        <dbReference type="ChEBI" id="CHEBI:15642"/>
        <dbReference type="ChEBI" id="CHEBI:43120"/>
        <dbReference type="EC" id="4.2.1.96"/>
    </reaction>
</comment>
<dbReference type="RefSeq" id="WP_133577976.1">
    <property type="nucleotide sequence ID" value="NZ_SNYC01000007.1"/>
</dbReference>
<dbReference type="PANTHER" id="PTHR12599:SF0">
    <property type="entry name" value="PTERIN-4-ALPHA-CARBINOLAMINE DEHYDRATASE"/>
    <property type="match status" value="1"/>
</dbReference>
<comment type="caution">
    <text evidence="5">The sequence shown here is derived from an EMBL/GenBank/DDBJ whole genome shotgun (WGS) entry which is preliminary data.</text>
</comment>
<evidence type="ECO:0000256" key="4">
    <source>
        <dbReference type="ARBA" id="ARBA00023239"/>
    </source>
</evidence>
<evidence type="ECO:0000313" key="6">
    <source>
        <dbReference type="Proteomes" id="UP000295620"/>
    </source>
</evidence>
<reference evidence="5 6" key="1">
    <citation type="submission" date="2019-03" db="EMBL/GenBank/DDBJ databases">
        <title>Genomic Encyclopedia of Archaeal and Bacterial Type Strains, Phase II (KMG-II): from individual species to whole genera.</title>
        <authorList>
            <person name="Goeker M."/>
        </authorList>
    </citation>
    <scope>NUCLEOTIDE SEQUENCE [LARGE SCALE GENOMIC DNA]</scope>
    <source>
        <strain evidence="5 6">DSM 19035</strain>
    </source>
</reference>
<accession>A0A4R6SS09</accession>
<name>A0A4R6SS09_9SPHI</name>
<dbReference type="InterPro" id="IPR036428">
    <property type="entry name" value="PCD_sf"/>
</dbReference>
<evidence type="ECO:0000313" key="5">
    <source>
        <dbReference type="EMBL" id="TDQ07167.1"/>
    </source>
</evidence>
<dbReference type="GO" id="GO:0008124">
    <property type="term" value="F:4-alpha-hydroxytetrahydrobiopterin dehydratase activity"/>
    <property type="evidence" value="ECO:0007669"/>
    <property type="project" value="UniProtKB-EC"/>
</dbReference>
<keyword evidence="6" id="KW-1185">Reference proteome</keyword>
<protein>
    <recommendedName>
        <fullName evidence="3">4a-hydroxytetrahydrobiopterin dehydratase</fullName>
        <ecNumber evidence="3">4.2.1.96</ecNumber>
    </recommendedName>
</protein>
<dbReference type="GO" id="GO:0006729">
    <property type="term" value="P:tetrahydrobiopterin biosynthetic process"/>
    <property type="evidence" value="ECO:0007669"/>
    <property type="project" value="InterPro"/>
</dbReference>
<dbReference type="OrthoDB" id="9794987at2"/>